<dbReference type="PANTHER" id="PTHR43877">
    <property type="entry name" value="AMINOALKYLPHOSPHONATE N-ACETYLTRANSFERASE-RELATED-RELATED"/>
    <property type="match status" value="1"/>
</dbReference>
<dbReference type="AlphaFoldDB" id="A0AAU2W068"/>
<dbReference type="EMBL" id="CP108313">
    <property type="protein sequence ID" value="WTW73238.1"/>
    <property type="molecule type" value="Genomic_DNA"/>
</dbReference>
<dbReference type="Pfam" id="PF00583">
    <property type="entry name" value="Acetyltransf_1"/>
    <property type="match status" value="1"/>
</dbReference>
<dbReference type="Gene3D" id="3.40.630.30">
    <property type="match status" value="1"/>
</dbReference>
<keyword evidence="1 4" id="KW-0808">Transferase</keyword>
<feature type="domain" description="N-acetyltransferase" evidence="3">
    <location>
        <begin position="4"/>
        <end position="165"/>
    </location>
</feature>
<accession>A0AAU2W068</accession>
<evidence type="ECO:0000259" key="3">
    <source>
        <dbReference type="PROSITE" id="PS51186"/>
    </source>
</evidence>
<dbReference type="InterPro" id="IPR050832">
    <property type="entry name" value="Bact_Acetyltransf"/>
</dbReference>
<dbReference type="GO" id="GO:0016747">
    <property type="term" value="F:acyltransferase activity, transferring groups other than amino-acyl groups"/>
    <property type="evidence" value="ECO:0007669"/>
    <property type="project" value="InterPro"/>
</dbReference>
<organism evidence="4">
    <name type="scientific">Streptomyces sp. NBC_00008</name>
    <dbReference type="NCBI Taxonomy" id="2903610"/>
    <lineage>
        <taxon>Bacteria</taxon>
        <taxon>Bacillati</taxon>
        <taxon>Actinomycetota</taxon>
        <taxon>Actinomycetes</taxon>
        <taxon>Kitasatosporales</taxon>
        <taxon>Streptomycetaceae</taxon>
        <taxon>Streptomyces</taxon>
    </lineage>
</organism>
<proteinExistence type="predicted"/>
<keyword evidence="2 4" id="KW-0012">Acyltransferase</keyword>
<dbReference type="InterPro" id="IPR016181">
    <property type="entry name" value="Acyl_CoA_acyltransferase"/>
</dbReference>
<evidence type="ECO:0000256" key="2">
    <source>
        <dbReference type="ARBA" id="ARBA00023315"/>
    </source>
</evidence>
<dbReference type="InterPro" id="IPR000182">
    <property type="entry name" value="GNAT_dom"/>
</dbReference>
<dbReference type="PROSITE" id="PS51186">
    <property type="entry name" value="GNAT"/>
    <property type="match status" value="1"/>
</dbReference>
<dbReference type="SUPFAM" id="SSF55729">
    <property type="entry name" value="Acyl-CoA N-acyltransferases (Nat)"/>
    <property type="match status" value="1"/>
</dbReference>
<evidence type="ECO:0000256" key="1">
    <source>
        <dbReference type="ARBA" id="ARBA00022679"/>
    </source>
</evidence>
<dbReference type="EC" id="2.3.1.-" evidence="4"/>
<protein>
    <submittedName>
        <fullName evidence="4">GNAT family N-acetyltransferase</fullName>
        <ecNumber evidence="4">2.3.1.-</ecNumber>
    </submittedName>
</protein>
<gene>
    <name evidence="4" type="ORF">OG398_35905</name>
</gene>
<reference evidence="4" key="1">
    <citation type="submission" date="2022-10" db="EMBL/GenBank/DDBJ databases">
        <title>The complete genomes of actinobacterial strains from the NBC collection.</title>
        <authorList>
            <person name="Joergensen T.S."/>
            <person name="Alvarez Arevalo M."/>
            <person name="Sterndorff E.B."/>
            <person name="Faurdal D."/>
            <person name="Vuksanovic O."/>
            <person name="Mourched A.-S."/>
            <person name="Charusanti P."/>
            <person name="Shaw S."/>
            <person name="Blin K."/>
            <person name="Weber T."/>
        </authorList>
    </citation>
    <scope>NUCLEOTIDE SEQUENCE</scope>
    <source>
        <strain evidence="4">NBC_00008</strain>
    </source>
</reference>
<name>A0AAU2W068_9ACTN</name>
<evidence type="ECO:0000313" key="4">
    <source>
        <dbReference type="EMBL" id="WTW73238.1"/>
    </source>
</evidence>
<sequence>MDDPEIRRRRDEDLKACVEALATVYEADRYPARWPDDPAGWLTPEGLLGAWAAWDGTRVLGHVALTRTGYAMAAGVGRPPDELASVSRLFATASARRSGVATALLATAVAAATADGLRPVLEVEDGGAAAVRLYERAGWRLVSSRVGDWATADGRTALLHTYLAPAGEAR</sequence>
<dbReference type="PANTHER" id="PTHR43877:SF2">
    <property type="entry name" value="AMINOALKYLPHOSPHONATE N-ACETYLTRANSFERASE-RELATED"/>
    <property type="match status" value="1"/>
</dbReference>